<feature type="transmembrane region" description="Helical" evidence="1">
    <location>
        <begin position="6"/>
        <end position="25"/>
    </location>
</feature>
<accession>A0A510J9S0</accession>
<protein>
    <submittedName>
        <fullName evidence="2">Uncharacterized protein</fullName>
    </submittedName>
</protein>
<gene>
    <name evidence="2" type="ORF">JCM16774_0994</name>
</gene>
<keyword evidence="1" id="KW-0472">Membrane</keyword>
<reference evidence="2 3" key="1">
    <citation type="submission" date="2019-07" db="EMBL/GenBank/DDBJ databases">
        <title>Complete Genome Sequence of Leptotrichia goodfellowii Strain JCM 16774.</title>
        <authorList>
            <person name="Watanabe S."/>
            <person name="Cui L."/>
        </authorList>
    </citation>
    <scope>NUCLEOTIDE SEQUENCE [LARGE SCALE GENOMIC DNA]</scope>
    <source>
        <strain evidence="2 3">JCM16774</strain>
    </source>
</reference>
<organism evidence="2 3">
    <name type="scientific">Pseudoleptotrichia goodfellowii</name>
    <dbReference type="NCBI Taxonomy" id="157692"/>
    <lineage>
        <taxon>Bacteria</taxon>
        <taxon>Fusobacteriati</taxon>
        <taxon>Fusobacteriota</taxon>
        <taxon>Fusobacteriia</taxon>
        <taxon>Fusobacteriales</taxon>
        <taxon>Leptotrichiaceae</taxon>
        <taxon>Pseudoleptotrichia</taxon>
    </lineage>
</organism>
<dbReference type="Proteomes" id="UP000321606">
    <property type="component" value="Chromosome"/>
</dbReference>
<sequence>MPLLLFFNTFVVGAIAIGIIKGIFGNTVLGRFFTLFLGVPIAIGYLVLVYNLPSITSTADTFFIIVLFGPTVLGIISIILCYIFGGFSDNNKK</sequence>
<dbReference type="KEGG" id="lgo:JCM16774_0994"/>
<feature type="transmembrane region" description="Helical" evidence="1">
    <location>
        <begin position="32"/>
        <end position="50"/>
    </location>
</feature>
<dbReference type="RefSeq" id="WP_026737467.1">
    <property type="nucleotide sequence ID" value="NZ_AP019822.1"/>
</dbReference>
<feature type="transmembrane region" description="Helical" evidence="1">
    <location>
        <begin position="62"/>
        <end position="85"/>
    </location>
</feature>
<dbReference type="AlphaFoldDB" id="A0A510J9S0"/>
<keyword evidence="1" id="KW-1133">Transmembrane helix</keyword>
<proteinExistence type="predicted"/>
<evidence type="ECO:0000256" key="1">
    <source>
        <dbReference type="SAM" id="Phobius"/>
    </source>
</evidence>
<keyword evidence="1" id="KW-0812">Transmembrane</keyword>
<evidence type="ECO:0000313" key="3">
    <source>
        <dbReference type="Proteomes" id="UP000321606"/>
    </source>
</evidence>
<evidence type="ECO:0000313" key="2">
    <source>
        <dbReference type="EMBL" id="BBM36062.1"/>
    </source>
</evidence>
<name>A0A510J9S0_9FUSO</name>
<dbReference type="EMBL" id="AP019822">
    <property type="protein sequence ID" value="BBM36062.1"/>
    <property type="molecule type" value="Genomic_DNA"/>
</dbReference>